<sequence>MKCIILAGGSGDRLWPLSRKNYPKQFLNLGGENSLFQETIIRNMPFCDEFYIVTNADYAMVVEGQMRRFQGIMYRMILEEEAKGTAPALALMARLLEGEELLITPADLYIQGDGYSDAVYQAKELAKDQIVLFGIRAEEPSTIFGYIRYKENRVRRFIEKPSESLAEKIFSDDDILWNSGMLLCNGEVLRKQMHQYALGLDLWAAEVEKNFSGDEPRTIDAPERKLLQIKASWTRSLSRLHIEKALLEQSDHLAVVPLRSSWVDISNFDTYEKMKGKGREDNVILSACENTSVLNTSQRQLIVANRLKDVIVIGTGDAVYITDREYAQDIKGIIASPAAQEQYREYFDESPMVYRSWGTREIVIQEPGYRVRKLTVYPGETLTRHIHTKRNENYSVVKGMLSVELEDGIRKIGAGESINILPGVVHRLYNETDEDVIAVEVDTGEEINEQDMLRMSAKEQVTEDLPSLCRLRPAFKDYLWGGHRLRDQFGKDSPYEITAESWELSAHPDGQSHIVGGPYDGWAFGDFVREKGTAVCGWKSGTFDRFPILIKFIDASNPLSVQVHPFDDYAYVNENEFGKNEMWYVMDARPGAFLYCGFSKDISRQELERRIGDGTIEEVLNKVPVQTGDVVFIPAGTVHAIGAGILICEIQQNSNSTYRVYDYNRRDTEGNLRPLHIKKALDVISTAKYEAGSYGLMEPETSGTTVSQRLCLCKYFECTRYCLKDEVTLYLDDASFVSLVFLSGQAKIRCQEEIMDAAAGDSFFVSAGRKVLHVEGACEFIATNI</sequence>
<evidence type="ECO:0000259" key="4">
    <source>
        <dbReference type="Pfam" id="PF01050"/>
    </source>
</evidence>
<dbReference type="Gene3D" id="3.90.550.10">
    <property type="entry name" value="Spore Coat Polysaccharide Biosynthesis Protein SpsA, Chain A"/>
    <property type="match status" value="1"/>
</dbReference>
<accession>A0A9D1E9W5</accession>
<gene>
    <name evidence="7" type="ORF">IAA55_06505</name>
</gene>
<dbReference type="SUPFAM" id="SSF51182">
    <property type="entry name" value="RmlC-like cupins"/>
    <property type="match status" value="2"/>
</dbReference>
<feature type="domain" description="Phosphomannose isomerase type I catalytic" evidence="5">
    <location>
        <begin position="468"/>
        <end position="567"/>
    </location>
</feature>
<protein>
    <recommendedName>
        <fullName evidence="1">Phosphohexomutase</fullName>
    </recommendedName>
    <alternativeName>
        <fullName evidence="2">Phosphomannose isomerase</fullName>
    </alternativeName>
</protein>
<feature type="domain" description="Mannose-6-phosphate isomerase type II C-terminal" evidence="4">
    <location>
        <begin position="351"/>
        <end position="455"/>
    </location>
</feature>
<dbReference type="AlphaFoldDB" id="A0A9D1E9W5"/>
<dbReference type="GO" id="GO:0005976">
    <property type="term" value="P:polysaccharide metabolic process"/>
    <property type="evidence" value="ECO:0007669"/>
    <property type="project" value="InterPro"/>
</dbReference>
<organism evidence="7 8">
    <name type="scientific">Candidatus Pullilachnospira gallistercoris</name>
    <dbReference type="NCBI Taxonomy" id="2840911"/>
    <lineage>
        <taxon>Bacteria</taxon>
        <taxon>Bacillati</taxon>
        <taxon>Bacillota</taxon>
        <taxon>Clostridia</taxon>
        <taxon>Lachnospirales</taxon>
        <taxon>Lachnospiraceae</taxon>
        <taxon>Lachnospiraceae incertae sedis</taxon>
        <taxon>Candidatus Pullilachnospira</taxon>
    </lineage>
</organism>
<dbReference type="InterPro" id="IPR011051">
    <property type="entry name" value="RmlC_Cupin_sf"/>
</dbReference>
<dbReference type="Pfam" id="PF20511">
    <property type="entry name" value="PMI_typeI_cat"/>
    <property type="match status" value="1"/>
</dbReference>
<dbReference type="GO" id="GO:0004476">
    <property type="term" value="F:mannose-6-phosphate isomerase activity"/>
    <property type="evidence" value="ECO:0007669"/>
    <property type="project" value="InterPro"/>
</dbReference>
<dbReference type="InterPro" id="IPR014710">
    <property type="entry name" value="RmlC-like_jellyroll"/>
</dbReference>
<name>A0A9D1E9W5_9FIRM</name>
<reference evidence="7" key="2">
    <citation type="journal article" date="2021" name="PeerJ">
        <title>Extensive microbial diversity within the chicken gut microbiome revealed by metagenomics and culture.</title>
        <authorList>
            <person name="Gilroy R."/>
            <person name="Ravi A."/>
            <person name="Getino M."/>
            <person name="Pursley I."/>
            <person name="Horton D.L."/>
            <person name="Alikhan N.F."/>
            <person name="Baker D."/>
            <person name="Gharbi K."/>
            <person name="Hall N."/>
            <person name="Watson M."/>
            <person name="Adriaenssens E.M."/>
            <person name="Foster-Nyarko E."/>
            <person name="Jarju S."/>
            <person name="Secka A."/>
            <person name="Antonio M."/>
            <person name="Oren A."/>
            <person name="Chaudhuri R.R."/>
            <person name="La Ragione R."/>
            <person name="Hildebrand F."/>
            <person name="Pallen M.J."/>
        </authorList>
    </citation>
    <scope>NUCLEOTIDE SEQUENCE</scope>
    <source>
        <strain evidence="7">ChiSjej5B23-6657</strain>
    </source>
</reference>
<dbReference type="PANTHER" id="PTHR46390">
    <property type="entry name" value="MANNOSE-1-PHOSPHATE GUANYLYLTRANSFERASE"/>
    <property type="match status" value="1"/>
</dbReference>
<dbReference type="GO" id="GO:0009298">
    <property type="term" value="P:GDP-mannose biosynthetic process"/>
    <property type="evidence" value="ECO:0007669"/>
    <property type="project" value="TreeGrafter"/>
</dbReference>
<evidence type="ECO:0000259" key="3">
    <source>
        <dbReference type="Pfam" id="PF00483"/>
    </source>
</evidence>
<proteinExistence type="predicted"/>
<evidence type="ECO:0000259" key="6">
    <source>
        <dbReference type="Pfam" id="PF21621"/>
    </source>
</evidence>
<dbReference type="InterPro" id="IPR005835">
    <property type="entry name" value="NTP_transferase_dom"/>
</dbReference>
<dbReference type="EMBL" id="DVHM01000102">
    <property type="protein sequence ID" value="HIR70913.1"/>
    <property type="molecule type" value="Genomic_DNA"/>
</dbReference>
<dbReference type="InterPro" id="IPR046457">
    <property type="entry name" value="PMI_typeI_cat"/>
</dbReference>
<evidence type="ECO:0000313" key="7">
    <source>
        <dbReference type="EMBL" id="HIR70913.1"/>
    </source>
</evidence>
<dbReference type="Pfam" id="PF21621">
    <property type="entry name" value="MPI_cupin_dom"/>
    <property type="match status" value="1"/>
</dbReference>
<dbReference type="InterPro" id="IPR049071">
    <property type="entry name" value="MPI_cupin_dom"/>
</dbReference>
<evidence type="ECO:0000256" key="2">
    <source>
        <dbReference type="ARBA" id="ARBA00030762"/>
    </source>
</evidence>
<dbReference type="Proteomes" id="UP000823912">
    <property type="component" value="Unassembled WGS sequence"/>
</dbReference>
<dbReference type="Pfam" id="PF01050">
    <property type="entry name" value="MannoseP_isomer"/>
    <property type="match status" value="1"/>
</dbReference>
<dbReference type="InterPro" id="IPR001538">
    <property type="entry name" value="Man6P_isomerase-2_C"/>
</dbReference>
<comment type="caution">
    <text evidence="7">The sequence shown here is derived from an EMBL/GenBank/DDBJ whole genome shotgun (WGS) entry which is preliminary data.</text>
</comment>
<reference evidence="7" key="1">
    <citation type="submission" date="2020-10" db="EMBL/GenBank/DDBJ databases">
        <authorList>
            <person name="Gilroy R."/>
        </authorList>
    </citation>
    <scope>NUCLEOTIDE SEQUENCE</scope>
    <source>
        <strain evidence="7">ChiSjej5B23-6657</strain>
    </source>
</reference>
<dbReference type="PANTHER" id="PTHR46390:SF1">
    <property type="entry name" value="MANNOSE-1-PHOSPHATE GUANYLYLTRANSFERASE"/>
    <property type="match status" value="1"/>
</dbReference>
<dbReference type="InterPro" id="IPR051161">
    <property type="entry name" value="Mannose-6P_isomerase_type2"/>
</dbReference>
<dbReference type="CDD" id="cd02213">
    <property type="entry name" value="cupin_PMI_typeII_C"/>
    <property type="match status" value="1"/>
</dbReference>
<dbReference type="GO" id="GO:0008270">
    <property type="term" value="F:zinc ion binding"/>
    <property type="evidence" value="ECO:0007669"/>
    <property type="project" value="InterPro"/>
</dbReference>
<evidence type="ECO:0000259" key="5">
    <source>
        <dbReference type="Pfam" id="PF20511"/>
    </source>
</evidence>
<dbReference type="SUPFAM" id="SSF53448">
    <property type="entry name" value="Nucleotide-diphospho-sugar transferases"/>
    <property type="match status" value="1"/>
</dbReference>
<feature type="domain" description="Nucleotidyl transferase" evidence="3">
    <location>
        <begin position="2"/>
        <end position="209"/>
    </location>
</feature>
<dbReference type="InterPro" id="IPR029044">
    <property type="entry name" value="Nucleotide-diphossugar_trans"/>
</dbReference>
<evidence type="ECO:0000256" key="1">
    <source>
        <dbReference type="ARBA" id="ARBA00029741"/>
    </source>
</evidence>
<dbReference type="CDD" id="cd07010">
    <property type="entry name" value="cupin_PMI_type_I_N_bac"/>
    <property type="match status" value="1"/>
</dbReference>
<feature type="domain" description="Mannose-6-phosphate isomerase cupin" evidence="6">
    <location>
        <begin position="713"/>
        <end position="783"/>
    </location>
</feature>
<dbReference type="Gene3D" id="2.60.120.10">
    <property type="entry name" value="Jelly Rolls"/>
    <property type="match status" value="3"/>
</dbReference>
<dbReference type="Pfam" id="PF00483">
    <property type="entry name" value="NTP_transferase"/>
    <property type="match status" value="1"/>
</dbReference>
<dbReference type="GO" id="GO:0004475">
    <property type="term" value="F:mannose-1-phosphate guanylyltransferase (GTP) activity"/>
    <property type="evidence" value="ECO:0007669"/>
    <property type="project" value="TreeGrafter"/>
</dbReference>
<evidence type="ECO:0000313" key="8">
    <source>
        <dbReference type="Proteomes" id="UP000823912"/>
    </source>
</evidence>